<proteinExistence type="predicted"/>
<sequence length="15" mass="1595">MLCVPAKHLGNSVLL</sequence>
<evidence type="ECO:0000313" key="1">
    <source>
        <dbReference type="EMBL" id="JAD66149.1"/>
    </source>
</evidence>
<reference evidence="1" key="1">
    <citation type="submission" date="2014-09" db="EMBL/GenBank/DDBJ databases">
        <authorList>
            <person name="Magalhaes I.L.F."/>
            <person name="Oliveira U."/>
            <person name="Santos F.R."/>
            <person name="Vidigal T.H.D.A."/>
            <person name="Brescovit A.D."/>
            <person name="Santos A.J."/>
        </authorList>
    </citation>
    <scope>NUCLEOTIDE SEQUENCE</scope>
    <source>
        <tissue evidence="1">Shoot tissue taken approximately 20 cm above the soil surface</tissue>
    </source>
</reference>
<organism evidence="1">
    <name type="scientific">Arundo donax</name>
    <name type="common">Giant reed</name>
    <name type="synonym">Donax arundinaceus</name>
    <dbReference type="NCBI Taxonomy" id="35708"/>
    <lineage>
        <taxon>Eukaryota</taxon>
        <taxon>Viridiplantae</taxon>
        <taxon>Streptophyta</taxon>
        <taxon>Embryophyta</taxon>
        <taxon>Tracheophyta</taxon>
        <taxon>Spermatophyta</taxon>
        <taxon>Magnoliopsida</taxon>
        <taxon>Liliopsida</taxon>
        <taxon>Poales</taxon>
        <taxon>Poaceae</taxon>
        <taxon>PACMAD clade</taxon>
        <taxon>Arundinoideae</taxon>
        <taxon>Arundineae</taxon>
        <taxon>Arundo</taxon>
    </lineage>
</organism>
<reference evidence="1" key="2">
    <citation type="journal article" date="2015" name="Data Brief">
        <title>Shoot transcriptome of the giant reed, Arundo donax.</title>
        <authorList>
            <person name="Barrero R.A."/>
            <person name="Guerrero F.D."/>
            <person name="Moolhuijzen P."/>
            <person name="Goolsby J.A."/>
            <person name="Tidwell J."/>
            <person name="Bellgard S.E."/>
            <person name="Bellgard M.I."/>
        </authorList>
    </citation>
    <scope>NUCLEOTIDE SEQUENCE</scope>
    <source>
        <tissue evidence="1">Shoot tissue taken approximately 20 cm above the soil surface</tissue>
    </source>
</reference>
<dbReference type="EMBL" id="GBRH01231746">
    <property type="protein sequence ID" value="JAD66149.1"/>
    <property type="molecule type" value="Transcribed_RNA"/>
</dbReference>
<name>A0A0A9BQC1_ARUDO</name>
<protein>
    <submittedName>
        <fullName evidence="1">Uncharacterized protein</fullName>
    </submittedName>
</protein>
<accession>A0A0A9BQC1</accession>